<dbReference type="Proteomes" id="UP000075531">
    <property type="component" value="Unassembled WGS sequence"/>
</dbReference>
<gene>
    <name evidence="2" type="ORF">CLTEP_15970</name>
</gene>
<proteinExistence type="predicted"/>
<evidence type="ECO:0000313" key="2">
    <source>
        <dbReference type="EMBL" id="KYH34445.1"/>
    </source>
</evidence>
<feature type="signal peptide" evidence="1">
    <location>
        <begin position="1"/>
        <end position="29"/>
    </location>
</feature>
<protein>
    <submittedName>
        <fullName evidence="2">Uncharacterized protein</fullName>
    </submittedName>
</protein>
<keyword evidence="1" id="KW-0732">Signal</keyword>
<keyword evidence="3" id="KW-1185">Reference proteome</keyword>
<evidence type="ECO:0000313" key="3">
    <source>
        <dbReference type="Proteomes" id="UP000075531"/>
    </source>
</evidence>
<organism evidence="2 3">
    <name type="scientific">Clostridium tepidiprofundi DSM 19306</name>
    <dbReference type="NCBI Taxonomy" id="1121338"/>
    <lineage>
        <taxon>Bacteria</taxon>
        <taxon>Bacillati</taxon>
        <taxon>Bacillota</taxon>
        <taxon>Clostridia</taxon>
        <taxon>Eubacteriales</taxon>
        <taxon>Clostridiaceae</taxon>
        <taxon>Clostridium</taxon>
    </lineage>
</organism>
<reference evidence="2 3" key="1">
    <citation type="submission" date="2016-02" db="EMBL/GenBank/DDBJ databases">
        <title>Genome sequence of Clostridium tepidiprofundi DSM 19306.</title>
        <authorList>
            <person name="Poehlein A."/>
            <person name="Daniel R."/>
        </authorList>
    </citation>
    <scope>NUCLEOTIDE SEQUENCE [LARGE SCALE GENOMIC DNA]</scope>
    <source>
        <strain evidence="2 3">DSM 19306</strain>
    </source>
</reference>
<dbReference type="AlphaFoldDB" id="A0A151B3G2"/>
<sequence>MNNLKKGLSLFLAALFVMASTLIAMPVKAAEAAKVDLPKIDIAVVEHNPVYIGETQDFYVISNYEGEVQYRAWLKQDDGTWAALTDGYSKPVDARTPFKITSAVKYKEGNNIVVLWVKRAGVPAAHSKNHQTFGKVEWDSYKVVNMAKCTEFDADKDIKGADINIAVDGTKITVSGKYAYRINAKNLETNEYEKIITDYTQGSVERTLPEGRYIIYAHAIKALDANKEYTTADYDAWKLAVVDLKEEAKTVSVFNTELIPGATVGSKVKVAMTDEGKAEYANAAKFQVFIDGQAHSAVATLGEATIVYPAVNEGTEVTVKLLDKDGKVLVTAPVKIGESYSVQKKAEEKPSEGTEYKVTATLVPGATVGSKVKVETEKAYAGVAKFQVYMNGQAHSAVATLGEATIVYPAVKAGAKVTVKLIGEDGKTVVKTVGDVVISE</sequence>
<feature type="chain" id="PRO_5007577933" evidence="1">
    <location>
        <begin position="30"/>
        <end position="440"/>
    </location>
</feature>
<dbReference type="PATRIC" id="fig|1121338.3.peg.1641"/>
<evidence type="ECO:0000256" key="1">
    <source>
        <dbReference type="SAM" id="SignalP"/>
    </source>
</evidence>
<name>A0A151B3G2_9CLOT</name>
<dbReference type="OrthoDB" id="177750at2"/>
<dbReference type="RefSeq" id="WP_066825080.1">
    <property type="nucleotide sequence ID" value="NZ_LTBA01000016.1"/>
</dbReference>
<accession>A0A151B3G2</accession>
<dbReference type="EMBL" id="LTBA01000016">
    <property type="protein sequence ID" value="KYH34445.1"/>
    <property type="molecule type" value="Genomic_DNA"/>
</dbReference>
<comment type="caution">
    <text evidence="2">The sequence shown here is derived from an EMBL/GenBank/DDBJ whole genome shotgun (WGS) entry which is preliminary data.</text>
</comment>
<dbReference type="STRING" id="1121338.CLTEP_15970"/>